<dbReference type="InterPro" id="IPR013783">
    <property type="entry name" value="Ig-like_fold"/>
</dbReference>
<evidence type="ECO:0000313" key="7">
    <source>
        <dbReference type="Proteomes" id="UP000565207"/>
    </source>
</evidence>
<dbReference type="PANTHER" id="PTHR44337">
    <property type="entry name" value="CARCINOEMBRYONIC ANTIGEN-RELATED CELL ADHESION MOLECULE 8"/>
    <property type="match status" value="1"/>
</dbReference>
<proteinExistence type="predicted"/>
<dbReference type="InterPro" id="IPR013106">
    <property type="entry name" value="Ig_V-set"/>
</dbReference>
<feature type="non-terminal residue" evidence="6">
    <location>
        <position position="1"/>
    </location>
</feature>
<dbReference type="Proteomes" id="UP000565207">
    <property type="component" value="Unassembled WGS sequence"/>
</dbReference>
<evidence type="ECO:0000259" key="5">
    <source>
        <dbReference type="PROSITE" id="PS50835"/>
    </source>
</evidence>
<dbReference type="InterPro" id="IPR052598">
    <property type="entry name" value="IgSF_CEA-related"/>
</dbReference>
<dbReference type="SUPFAM" id="SSF48726">
    <property type="entry name" value="Immunoglobulin"/>
    <property type="match status" value="1"/>
</dbReference>
<dbReference type="InterPro" id="IPR003599">
    <property type="entry name" value="Ig_sub"/>
</dbReference>
<dbReference type="SMART" id="SM00409">
    <property type="entry name" value="IG"/>
    <property type="match status" value="2"/>
</dbReference>
<dbReference type="InterPro" id="IPR007110">
    <property type="entry name" value="Ig-like_dom"/>
</dbReference>
<dbReference type="AlphaFoldDB" id="A0A7K6NSI0"/>
<evidence type="ECO:0000256" key="3">
    <source>
        <dbReference type="ARBA" id="ARBA00023180"/>
    </source>
</evidence>
<keyword evidence="2" id="KW-1015">Disulfide bond</keyword>
<keyword evidence="1" id="KW-0732">Signal</keyword>
<feature type="non-terminal residue" evidence="6">
    <location>
        <position position="191"/>
    </location>
</feature>
<feature type="domain" description="Ig-like" evidence="5">
    <location>
        <begin position="104"/>
        <end position="186"/>
    </location>
</feature>
<dbReference type="Gene3D" id="2.60.40.10">
    <property type="entry name" value="Immunoglobulins"/>
    <property type="match status" value="2"/>
</dbReference>
<dbReference type="InterPro" id="IPR036179">
    <property type="entry name" value="Ig-like_dom_sf"/>
</dbReference>
<sequence length="191" mass="20413">RKAAAVGSSVLLPGPENFTDIHSTRWERLNGTSARTILQFYRGSHSPVFHPPYAGRALFHPSNGSLSLGDIQESDSGVYKVTVNEGDAGSLQILLEVLKPVSPPRLWSSALVAQATGEVFCDVAEGKVDTITWKKDGQPLPAERGSHLSGSLSVLSLRSAKKSDCGSYSCNASNRISWQETSLNVTIAGEC</sequence>
<evidence type="ECO:0000256" key="4">
    <source>
        <dbReference type="ARBA" id="ARBA00023319"/>
    </source>
</evidence>
<gene>
    <name evidence="6" type="primary">Cd48</name>
    <name evidence="6" type="ORF">PEDTOR_R06490</name>
</gene>
<evidence type="ECO:0000256" key="2">
    <source>
        <dbReference type="ARBA" id="ARBA00023157"/>
    </source>
</evidence>
<organism evidence="6 7">
    <name type="scientific">Pedionomus torquatus</name>
    <name type="common">Plains-wanderer</name>
    <dbReference type="NCBI Taxonomy" id="227192"/>
    <lineage>
        <taxon>Eukaryota</taxon>
        <taxon>Metazoa</taxon>
        <taxon>Chordata</taxon>
        <taxon>Craniata</taxon>
        <taxon>Vertebrata</taxon>
        <taxon>Euteleostomi</taxon>
        <taxon>Archelosauria</taxon>
        <taxon>Archosauria</taxon>
        <taxon>Dinosauria</taxon>
        <taxon>Saurischia</taxon>
        <taxon>Theropoda</taxon>
        <taxon>Coelurosauria</taxon>
        <taxon>Aves</taxon>
        <taxon>Neognathae</taxon>
        <taxon>Neoaves</taxon>
        <taxon>Charadriiformes</taxon>
        <taxon>Pedionomidae</taxon>
        <taxon>Pedionomus</taxon>
    </lineage>
</organism>
<keyword evidence="4" id="KW-0393">Immunoglobulin domain</keyword>
<dbReference type="Pfam" id="PF13927">
    <property type="entry name" value="Ig_3"/>
    <property type="match status" value="1"/>
</dbReference>
<evidence type="ECO:0000256" key="1">
    <source>
        <dbReference type="ARBA" id="ARBA00022729"/>
    </source>
</evidence>
<evidence type="ECO:0000313" key="6">
    <source>
        <dbReference type="EMBL" id="NWW51733.1"/>
    </source>
</evidence>
<dbReference type="PROSITE" id="PS50835">
    <property type="entry name" value="IG_LIKE"/>
    <property type="match status" value="1"/>
</dbReference>
<dbReference type="PANTHER" id="PTHR44337:SF20">
    <property type="entry name" value="CARCINOEMBRYONIC ANTIGEN-RELATED CELL ADHESION MOLECULE 5-RELATED"/>
    <property type="match status" value="1"/>
</dbReference>
<keyword evidence="7" id="KW-1185">Reference proteome</keyword>
<keyword evidence="3" id="KW-0325">Glycoprotein</keyword>
<dbReference type="EMBL" id="VZRU01015426">
    <property type="protein sequence ID" value="NWW51733.1"/>
    <property type="molecule type" value="Genomic_DNA"/>
</dbReference>
<dbReference type="Pfam" id="PF07686">
    <property type="entry name" value="V-set"/>
    <property type="match status" value="1"/>
</dbReference>
<comment type="caution">
    <text evidence="6">The sequence shown here is derived from an EMBL/GenBank/DDBJ whole genome shotgun (WGS) entry which is preliminary data.</text>
</comment>
<accession>A0A7K6NSI0</accession>
<reference evidence="6 7" key="1">
    <citation type="submission" date="2019-09" db="EMBL/GenBank/DDBJ databases">
        <title>Bird 10,000 Genomes (B10K) Project - Family phase.</title>
        <authorList>
            <person name="Zhang G."/>
        </authorList>
    </citation>
    <scope>NUCLEOTIDE SEQUENCE [LARGE SCALE GENOMIC DNA]</scope>
    <source>
        <strain evidence="6">B10K-DU-029-80</strain>
        <tissue evidence="6">Muscle</tissue>
    </source>
</reference>
<protein>
    <submittedName>
        <fullName evidence="6">CD48 protein</fullName>
    </submittedName>
</protein>
<name>A0A7K6NSI0_PEDTO</name>
<dbReference type="CDD" id="cd00096">
    <property type="entry name" value="Ig"/>
    <property type="match status" value="1"/>
</dbReference>